<evidence type="ECO:0000256" key="8">
    <source>
        <dbReference type="ARBA" id="ARBA00022842"/>
    </source>
</evidence>
<keyword evidence="7" id="KW-0067">ATP-binding</keyword>
<dbReference type="GO" id="GO:0005524">
    <property type="term" value="F:ATP binding"/>
    <property type="evidence" value="ECO:0007669"/>
    <property type="project" value="UniProtKB-KW"/>
</dbReference>
<dbReference type="PANTHER" id="PTHR33571">
    <property type="entry name" value="SSL8005 PROTEIN"/>
    <property type="match status" value="1"/>
</dbReference>
<dbReference type="eggNOG" id="COG1669">
    <property type="taxonomic scope" value="Bacteria"/>
</dbReference>
<dbReference type="PANTHER" id="PTHR33571:SF12">
    <property type="entry name" value="BSL3053 PROTEIN"/>
    <property type="match status" value="1"/>
</dbReference>
<dbReference type="EMBL" id="CP003940">
    <property type="protein sequence ID" value="AFZ48649.1"/>
    <property type="molecule type" value="Genomic_DNA"/>
</dbReference>
<organism evidence="11 12">
    <name type="scientific">Cyanobacterium stanieri (strain ATCC 29140 / PCC 7202)</name>
    <dbReference type="NCBI Taxonomy" id="292563"/>
    <lineage>
        <taxon>Bacteria</taxon>
        <taxon>Bacillati</taxon>
        <taxon>Cyanobacteriota</taxon>
        <taxon>Cyanophyceae</taxon>
        <taxon>Oscillatoriophycideae</taxon>
        <taxon>Chroococcales</taxon>
        <taxon>Geminocystaceae</taxon>
        <taxon>Cyanobacterium</taxon>
    </lineage>
</organism>
<evidence type="ECO:0000256" key="4">
    <source>
        <dbReference type="ARBA" id="ARBA00022695"/>
    </source>
</evidence>
<dbReference type="CDD" id="cd05403">
    <property type="entry name" value="NT_KNTase_like"/>
    <property type="match status" value="1"/>
</dbReference>
<proteinExistence type="inferred from homology"/>
<sequence length="108" mass="12418">MNTDAITNRINQIIPQSAIDSFCQKYHIQKLSLFGSILRADFNKESDIDVLIEFDPKYIPGLISLAKMELELSSILKRPVDLQTPEDLSKYFRQEVLDLALVQYVSKK</sequence>
<evidence type="ECO:0000256" key="1">
    <source>
        <dbReference type="ARBA" id="ARBA00001946"/>
    </source>
</evidence>
<dbReference type="InterPro" id="IPR052038">
    <property type="entry name" value="Type-VII_TA_antitoxin"/>
</dbReference>
<dbReference type="KEGG" id="csn:Cyast_2706"/>
<evidence type="ECO:0000256" key="6">
    <source>
        <dbReference type="ARBA" id="ARBA00022741"/>
    </source>
</evidence>
<dbReference type="Proteomes" id="UP000010483">
    <property type="component" value="Chromosome"/>
</dbReference>
<dbReference type="GO" id="GO:0046872">
    <property type="term" value="F:metal ion binding"/>
    <property type="evidence" value="ECO:0007669"/>
    <property type="project" value="UniProtKB-KW"/>
</dbReference>
<dbReference type="GO" id="GO:0016779">
    <property type="term" value="F:nucleotidyltransferase activity"/>
    <property type="evidence" value="ECO:0007669"/>
    <property type="project" value="UniProtKB-KW"/>
</dbReference>
<keyword evidence="4" id="KW-0548">Nucleotidyltransferase</keyword>
<keyword evidence="6" id="KW-0547">Nucleotide-binding</keyword>
<evidence type="ECO:0000256" key="9">
    <source>
        <dbReference type="ARBA" id="ARBA00038276"/>
    </source>
</evidence>
<feature type="domain" description="Polymerase nucleotidyl transferase" evidence="10">
    <location>
        <begin position="19"/>
        <end position="98"/>
    </location>
</feature>
<keyword evidence="2" id="KW-1277">Toxin-antitoxin system</keyword>
<dbReference type="InterPro" id="IPR002934">
    <property type="entry name" value="Polymerase_NTP_transf_dom"/>
</dbReference>
<evidence type="ECO:0000259" key="10">
    <source>
        <dbReference type="Pfam" id="PF01909"/>
    </source>
</evidence>
<evidence type="ECO:0000256" key="5">
    <source>
        <dbReference type="ARBA" id="ARBA00022723"/>
    </source>
</evidence>
<keyword evidence="5" id="KW-0479">Metal-binding</keyword>
<gene>
    <name evidence="11" type="ordered locus">Cyast_2706</name>
</gene>
<dbReference type="Gene3D" id="3.30.460.10">
    <property type="entry name" value="Beta Polymerase, domain 2"/>
    <property type="match status" value="1"/>
</dbReference>
<comment type="cofactor">
    <cofactor evidence="1">
        <name>Mg(2+)</name>
        <dbReference type="ChEBI" id="CHEBI:18420"/>
    </cofactor>
</comment>
<dbReference type="BioCyc" id="CSTA292563:G1353-2711-MONOMER"/>
<keyword evidence="12" id="KW-1185">Reference proteome</keyword>
<evidence type="ECO:0000256" key="2">
    <source>
        <dbReference type="ARBA" id="ARBA00022649"/>
    </source>
</evidence>
<keyword evidence="8" id="KW-0460">Magnesium</keyword>
<evidence type="ECO:0000313" key="11">
    <source>
        <dbReference type="EMBL" id="AFZ48649.1"/>
    </source>
</evidence>
<dbReference type="SUPFAM" id="SSF81301">
    <property type="entry name" value="Nucleotidyltransferase"/>
    <property type="match status" value="1"/>
</dbReference>
<reference evidence="12" key="1">
    <citation type="journal article" date="2013" name="Proc. Natl. Acad. Sci. U.S.A.">
        <title>Improving the coverage of the cyanobacterial phylum using diversity-driven genome sequencing.</title>
        <authorList>
            <person name="Shih P.M."/>
            <person name="Wu D."/>
            <person name="Latifi A."/>
            <person name="Axen S.D."/>
            <person name="Fewer D.P."/>
            <person name="Talla E."/>
            <person name="Calteau A."/>
            <person name="Cai F."/>
            <person name="Tandeau de Marsac N."/>
            <person name="Rippka R."/>
            <person name="Herdman M."/>
            <person name="Sivonen K."/>
            <person name="Coursin T."/>
            <person name="Laurent T."/>
            <person name="Goodwin L."/>
            <person name="Nolan M."/>
            <person name="Davenport K.W."/>
            <person name="Han C.S."/>
            <person name="Rubin E.M."/>
            <person name="Eisen J.A."/>
            <person name="Woyke T."/>
            <person name="Gugger M."/>
            <person name="Kerfeld C.A."/>
        </authorList>
    </citation>
    <scope>NUCLEOTIDE SEQUENCE [LARGE SCALE GENOMIC DNA]</scope>
    <source>
        <strain evidence="12">ATCC 29140 / PCC 7202</strain>
    </source>
</reference>
<dbReference type="STRING" id="292563.Cyast_2706"/>
<comment type="similarity">
    <text evidence="9">Belongs to the MntA antitoxin family.</text>
</comment>
<dbReference type="InterPro" id="IPR043519">
    <property type="entry name" value="NT_sf"/>
</dbReference>
<evidence type="ECO:0000256" key="3">
    <source>
        <dbReference type="ARBA" id="ARBA00022679"/>
    </source>
</evidence>
<protein>
    <submittedName>
        <fullName evidence="11">DNA polymerase beta domain protein region</fullName>
    </submittedName>
</protein>
<dbReference type="AlphaFoldDB" id="K9YP33"/>
<name>K9YP33_CYASC</name>
<dbReference type="Pfam" id="PF01909">
    <property type="entry name" value="NTP_transf_2"/>
    <property type="match status" value="1"/>
</dbReference>
<dbReference type="HOGENOM" id="CLU_130257_4_1_3"/>
<evidence type="ECO:0000256" key="7">
    <source>
        <dbReference type="ARBA" id="ARBA00022840"/>
    </source>
</evidence>
<accession>K9YP33</accession>
<keyword evidence="3" id="KW-0808">Transferase</keyword>
<evidence type="ECO:0000313" key="12">
    <source>
        <dbReference type="Proteomes" id="UP000010483"/>
    </source>
</evidence>